<evidence type="ECO:0000313" key="3">
    <source>
        <dbReference type="Proteomes" id="UP000226192"/>
    </source>
</evidence>
<keyword evidence="3" id="KW-1185">Reference proteome</keyword>
<dbReference type="Proteomes" id="UP000226192">
    <property type="component" value="Unassembled WGS sequence"/>
</dbReference>
<accession>A0A2C5X807</accession>
<evidence type="ECO:0000256" key="1">
    <source>
        <dbReference type="SAM" id="MobiDB-lite"/>
    </source>
</evidence>
<dbReference type="EMBL" id="NJET01000143">
    <property type="protein sequence ID" value="PHH60499.1"/>
    <property type="molecule type" value="Genomic_DNA"/>
</dbReference>
<sequence length="109" mass="12116">MLGVDNEEVDGVDALDNDEADGVEAATWPSASPASLARRRCSVNLFLAPRGRPVRLGELYLHGRRSLKQPLQGMPPLHLILLRWQRSHAERRRVGLGMVSVAVLILDVW</sequence>
<dbReference type="AlphaFoldDB" id="A0A2C5X807"/>
<organism evidence="2 3">
    <name type="scientific">Ophiocordyceps australis</name>
    <dbReference type="NCBI Taxonomy" id="1399860"/>
    <lineage>
        <taxon>Eukaryota</taxon>
        <taxon>Fungi</taxon>
        <taxon>Dikarya</taxon>
        <taxon>Ascomycota</taxon>
        <taxon>Pezizomycotina</taxon>
        <taxon>Sordariomycetes</taxon>
        <taxon>Hypocreomycetidae</taxon>
        <taxon>Hypocreales</taxon>
        <taxon>Ophiocordycipitaceae</taxon>
        <taxon>Ophiocordyceps</taxon>
    </lineage>
</organism>
<feature type="region of interest" description="Disordered" evidence="1">
    <location>
        <begin position="1"/>
        <end position="27"/>
    </location>
</feature>
<protein>
    <submittedName>
        <fullName evidence="2">Uncharacterized protein</fullName>
    </submittedName>
</protein>
<feature type="compositionally biased region" description="Acidic residues" evidence="1">
    <location>
        <begin position="1"/>
        <end position="22"/>
    </location>
</feature>
<reference evidence="2 3" key="1">
    <citation type="submission" date="2017-06" db="EMBL/GenBank/DDBJ databases">
        <title>Ant-infecting Ophiocordyceps genomes reveal a high diversity of potential behavioral manipulation genes and a possible major role for enterotoxins.</title>
        <authorList>
            <person name="De Bekker C."/>
            <person name="Evans H.C."/>
            <person name="Brachmann A."/>
            <person name="Hughes D.P."/>
        </authorList>
    </citation>
    <scope>NUCLEOTIDE SEQUENCE [LARGE SCALE GENOMIC DNA]</scope>
    <source>
        <strain evidence="2 3">Map64</strain>
    </source>
</reference>
<proteinExistence type="predicted"/>
<comment type="caution">
    <text evidence="2">The sequence shown here is derived from an EMBL/GenBank/DDBJ whole genome shotgun (WGS) entry which is preliminary data.</text>
</comment>
<name>A0A2C5X807_9HYPO</name>
<evidence type="ECO:0000313" key="2">
    <source>
        <dbReference type="EMBL" id="PHH60499.1"/>
    </source>
</evidence>
<gene>
    <name evidence="2" type="ORF">CDD81_1589</name>
</gene>